<keyword evidence="2" id="KW-1185">Reference proteome</keyword>
<proteinExistence type="predicted"/>
<accession>A0A5A8F7K6</accession>
<reference evidence="1 2" key="1">
    <citation type="submission" date="2019-06" db="EMBL/GenBank/DDBJ databases">
        <title>Genomic insights into carbon and energy metabolism of Deferribacter autotrophicus revealed new metabolic traits in the phylum Deferribacteres.</title>
        <authorList>
            <person name="Slobodkin A.I."/>
            <person name="Slobodkina G.B."/>
            <person name="Allioux M."/>
            <person name="Alain K."/>
            <person name="Jebbar M."/>
            <person name="Shadrin V."/>
            <person name="Kublanov I.V."/>
            <person name="Toshchakov S.V."/>
            <person name="Bonch-Osmolovskaya E.A."/>
        </authorList>
    </citation>
    <scope>NUCLEOTIDE SEQUENCE [LARGE SCALE GENOMIC DNA]</scope>
    <source>
        <strain evidence="1 2">SL50</strain>
    </source>
</reference>
<dbReference type="Proteomes" id="UP000322876">
    <property type="component" value="Unassembled WGS sequence"/>
</dbReference>
<sequence>MIKMFLLTDKEKESFLKAIYSVMMFDRQISDEENEILEILKSEILQIDKFLKIDLEKDELIVDEINKIYKIIPVIYLFNILFELKKYHKKEKRNEYLKRVKSILKNVKMYDEIVKSKLFIYSAKTNEKDEDSNIKEFGLQNKIKKFLDILEK</sequence>
<gene>
    <name evidence="1" type="ORF">FHQ18_00590</name>
</gene>
<dbReference type="EMBL" id="VFJB01000001">
    <property type="protein sequence ID" value="KAA0259409.1"/>
    <property type="molecule type" value="Genomic_DNA"/>
</dbReference>
<evidence type="ECO:0000313" key="1">
    <source>
        <dbReference type="EMBL" id="KAA0259409.1"/>
    </source>
</evidence>
<name>A0A5A8F7K6_9BACT</name>
<organism evidence="1 2">
    <name type="scientific">Deferribacter autotrophicus</name>
    <dbReference type="NCBI Taxonomy" id="500465"/>
    <lineage>
        <taxon>Bacteria</taxon>
        <taxon>Pseudomonadati</taxon>
        <taxon>Deferribacterota</taxon>
        <taxon>Deferribacteres</taxon>
        <taxon>Deferribacterales</taxon>
        <taxon>Deferribacteraceae</taxon>
        <taxon>Deferribacter</taxon>
    </lineage>
</organism>
<dbReference type="AlphaFoldDB" id="A0A5A8F7K6"/>
<dbReference type="RefSeq" id="WP_149265230.1">
    <property type="nucleotide sequence ID" value="NZ_VFJB01000001.1"/>
</dbReference>
<evidence type="ECO:0000313" key="2">
    <source>
        <dbReference type="Proteomes" id="UP000322876"/>
    </source>
</evidence>
<comment type="caution">
    <text evidence="1">The sequence shown here is derived from an EMBL/GenBank/DDBJ whole genome shotgun (WGS) entry which is preliminary data.</text>
</comment>
<protein>
    <submittedName>
        <fullName evidence="1">Uncharacterized protein</fullName>
    </submittedName>
</protein>